<dbReference type="InterPro" id="IPR043129">
    <property type="entry name" value="ATPase_NBD"/>
</dbReference>
<feature type="region of interest" description="Disordered" evidence="2">
    <location>
        <begin position="530"/>
        <end position="554"/>
    </location>
</feature>
<accession>A0A316YT66</accession>
<dbReference type="FunCoup" id="A0A316YT66">
    <property type="interactions" value="532"/>
</dbReference>
<feature type="compositionally biased region" description="Polar residues" evidence="2">
    <location>
        <begin position="654"/>
        <end position="675"/>
    </location>
</feature>
<dbReference type="AlphaFoldDB" id="A0A316YT66"/>
<organism evidence="3 4">
    <name type="scientific">Acaromyces ingoldii</name>
    <dbReference type="NCBI Taxonomy" id="215250"/>
    <lineage>
        <taxon>Eukaryota</taxon>
        <taxon>Fungi</taxon>
        <taxon>Dikarya</taxon>
        <taxon>Basidiomycota</taxon>
        <taxon>Ustilaginomycotina</taxon>
        <taxon>Exobasidiomycetes</taxon>
        <taxon>Exobasidiales</taxon>
        <taxon>Cryptobasidiaceae</taxon>
        <taxon>Acaromyces</taxon>
    </lineage>
</organism>
<evidence type="ECO:0000313" key="3">
    <source>
        <dbReference type="EMBL" id="PWN91213.1"/>
    </source>
</evidence>
<dbReference type="Pfam" id="PF00022">
    <property type="entry name" value="Actin"/>
    <property type="match status" value="2"/>
</dbReference>
<feature type="region of interest" description="Disordered" evidence="2">
    <location>
        <begin position="1"/>
        <end position="21"/>
    </location>
</feature>
<sequence length="820" mass="88528">MPPKGSKMKPSMAPNSAADPSRELPLAYTTFTVPPPLNAKNIASTYLRTDSQTWVARLQAQQQAQGPLNRGKKRRKAPMGPAASTAEGTPVDAQGSEDEDEEATGPPSSTTIVIHPCSTHLRIGLSSDIYPLTMPQMVARRPKEGVHGSEIAQESEEDEDAIMKDASSASPSGPSRTGSPFSDLSTKIEVLRSDLKNIMRNLKLRPVTNAKQQASNYNASVKPEVVPEHNDVFAVEWINSKAKDMGDVVVGEKARRMDCFSQEMPSSSSTGDQDERRWKLFQPMRSGRLDTDSYIEAYGPSAAKQALLNDLKTIWTHAIATPREDPDARHEPGKIVEHGLGIPSRDWSLYNVILVIPDLYSMSDVEDLTRLLLDEMGFAAILLQQEGVCATFGAGISSGCVIHIGSDRTSVTCVDEGLVVSESRLSLHYSGADISKFFVELLQRANLPYKGLQMEKLLADAWLADELKERLCTLDPMQLGLVINDVHVRLPSQPTRKYALRTYDEIILAPMCLFSPRVIDFDKKRPKAGQRTVNYQAPAASDPVADEDDGTEERGVPVTTAMNLCIRHLLPAVPTPAPVAMTPDASKGAATSSKQGTPAASPMPNSGESNGQATATLKADEAATAQPSRAGSPSANDGPSTPAVLAGDGDVGSERQSPNPASKDTPTKAAQQQQHLPASFSIDAAWEAGKVPLDFAVWHSILGSISNMTSTGTAEERVKRLTANIICTGGTGLLPGLGMALEARMGAYVTQWYTLQLGKDAANAPNATVIPPPRDMDPRVLAWKGMSVLARLESAQEMWVPRHEWSVFGTRAIREKSLFL</sequence>
<feature type="compositionally biased region" description="Polar residues" evidence="2">
    <location>
        <begin position="625"/>
        <end position="639"/>
    </location>
</feature>
<dbReference type="RefSeq" id="XP_025378411.1">
    <property type="nucleotide sequence ID" value="XM_025525612.1"/>
</dbReference>
<feature type="region of interest" description="Disordered" evidence="2">
    <location>
        <begin position="574"/>
        <end position="675"/>
    </location>
</feature>
<dbReference type="SMART" id="SM00268">
    <property type="entry name" value="ACTIN"/>
    <property type="match status" value="1"/>
</dbReference>
<dbReference type="Proteomes" id="UP000245768">
    <property type="component" value="Unassembled WGS sequence"/>
</dbReference>
<comment type="similarity">
    <text evidence="1">Belongs to the actin family.</text>
</comment>
<evidence type="ECO:0000313" key="4">
    <source>
        <dbReference type="Proteomes" id="UP000245768"/>
    </source>
</evidence>
<protein>
    <submittedName>
        <fullName evidence="3">Actin-like ATPase domain-containing protein</fullName>
    </submittedName>
</protein>
<dbReference type="GeneID" id="37047528"/>
<feature type="compositionally biased region" description="Polar residues" evidence="2">
    <location>
        <begin position="57"/>
        <end position="66"/>
    </location>
</feature>
<dbReference type="OrthoDB" id="5572108at2759"/>
<dbReference type="STRING" id="215250.A0A316YT66"/>
<feature type="compositionally biased region" description="Polar residues" evidence="2">
    <location>
        <begin position="167"/>
        <end position="183"/>
    </location>
</feature>
<dbReference type="InParanoid" id="A0A316YT66"/>
<name>A0A316YT66_9BASI</name>
<dbReference type="CDD" id="cd10206">
    <property type="entry name" value="ASKHA_NBD_Arp8-like"/>
    <property type="match status" value="1"/>
</dbReference>
<dbReference type="InterPro" id="IPR004000">
    <property type="entry name" value="Actin"/>
</dbReference>
<dbReference type="PANTHER" id="PTHR11937">
    <property type="entry name" value="ACTIN"/>
    <property type="match status" value="1"/>
</dbReference>
<reference evidence="3" key="1">
    <citation type="journal article" date="2018" name="Mol. Biol. Evol.">
        <title>Broad Genomic Sampling Reveals a Smut Pathogenic Ancestry of the Fungal Clade Ustilaginomycotina.</title>
        <authorList>
            <person name="Kijpornyongpan T."/>
            <person name="Mondo S.J."/>
            <person name="Barry K."/>
            <person name="Sandor L."/>
            <person name="Lee J."/>
            <person name="Lipzen A."/>
            <person name="Pangilinan J."/>
            <person name="LaButti K."/>
            <person name="Hainaut M."/>
            <person name="Henrissat B."/>
            <person name="Grigoriev I.V."/>
            <person name="Spatafora J.W."/>
            <person name="Aime M.C."/>
        </authorList>
    </citation>
    <scope>NUCLEOTIDE SEQUENCE [LARGE SCALE GENOMIC DNA]</scope>
    <source>
        <strain evidence="3">MCA 4198</strain>
    </source>
</reference>
<dbReference type="Gene3D" id="3.90.640.10">
    <property type="entry name" value="Actin, Chain A, domain 4"/>
    <property type="match status" value="1"/>
</dbReference>
<feature type="region of interest" description="Disordered" evidence="2">
    <location>
        <begin position="57"/>
        <end position="114"/>
    </location>
</feature>
<feature type="compositionally biased region" description="Polar residues" evidence="2">
    <location>
        <begin position="589"/>
        <end position="615"/>
    </location>
</feature>
<dbReference type="SUPFAM" id="SSF53067">
    <property type="entry name" value="Actin-like ATPase domain"/>
    <property type="match status" value="1"/>
</dbReference>
<keyword evidence="4" id="KW-1185">Reference proteome</keyword>
<dbReference type="EMBL" id="KZ819635">
    <property type="protein sequence ID" value="PWN91213.1"/>
    <property type="molecule type" value="Genomic_DNA"/>
</dbReference>
<feature type="region of interest" description="Disordered" evidence="2">
    <location>
        <begin position="141"/>
        <end position="183"/>
    </location>
</feature>
<gene>
    <name evidence="3" type="ORF">FA10DRAFT_61904</name>
</gene>
<proteinExistence type="inferred from homology"/>
<evidence type="ECO:0000256" key="2">
    <source>
        <dbReference type="SAM" id="MobiDB-lite"/>
    </source>
</evidence>
<dbReference type="Gene3D" id="3.30.420.40">
    <property type="match status" value="3"/>
</dbReference>
<evidence type="ECO:0000256" key="1">
    <source>
        <dbReference type="RuleBase" id="RU000487"/>
    </source>
</evidence>